<dbReference type="Pfam" id="PF08282">
    <property type="entry name" value="Hydrolase_3"/>
    <property type="match status" value="1"/>
</dbReference>
<evidence type="ECO:0000313" key="2">
    <source>
        <dbReference type="Proteomes" id="UP000652477"/>
    </source>
</evidence>
<dbReference type="NCBIfam" id="TIGR00099">
    <property type="entry name" value="Cof-subfamily"/>
    <property type="match status" value="1"/>
</dbReference>
<dbReference type="PANTHER" id="PTHR10000:SF8">
    <property type="entry name" value="HAD SUPERFAMILY HYDROLASE-LIKE, TYPE 3"/>
    <property type="match status" value="1"/>
</dbReference>
<dbReference type="InterPro" id="IPR006379">
    <property type="entry name" value="HAD-SF_hydro_IIB"/>
</dbReference>
<dbReference type="SFLD" id="SFLDG01144">
    <property type="entry name" value="C2.B.4:_PGP_Like"/>
    <property type="match status" value="1"/>
</dbReference>
<dbReference type="AlphaFoldDB" id="A0A923LLX3"/>
<dbReference type="SUPFAM" id="SSF56784">
    <property type="entry name" value="HAD-like"/>
    <property type="match status" value="1"/>
</dbReference>
<dbReference type="SFLD" id="SFLDG01140">
    <property type="entry name" value="C2.B:_Phosphomannomutase_and_P"/>
    <property type="match status" value="1"/>
</dbReference>
<keyword evidence="2" id="KW-1185">Reference proteome</keyword>
<dbReference type="CDD" id="cd07516">
    <property type="entry name" value="HAD_Pase"/>
    <property type="match status" value="1"/>
</dbReference>
<dbReference type="Gene3D" id="3.30.1240.10">
    <property type="match status" value="1"/>
</dbReference>
<dbReference type="InterPro" id="IPR023214">
    <property type="entry name" value="HAD_sf"/>
</dbReference>
<comment type="caution">
    <text evidence="1">The sequence shown here is derived from an EMBL/GenBank/DDBJ whole genome shotgun (WGS) entry which is preliminary data.</text>
</comment>
<accession>A0A923LLX3</accession>
<sequence>MKYKLLAVDVDGTLLDDEHRLSKKNIEAIRKVQKEGVKVILFSGRGYPALEEIIKQLELKDAVATQNGSLVLDCTGKKVLREELISEENCRKIFSYCREYGFDPLIYQGDKVYSKLQNGYLSIFERCMNQKVIFTEDIEECYNGKPLGKILVLDEPERICQIKDWMEASFKGSVSAQLAYDFSLEIGGSDKGRALKWIADYYGIKKEEIMAIGDGENDKNMLLYAGLGVAMQDAMENVKSCADKVTLSNNKSGVAFAIETFM</sequence>
<dbReference type="PROSITE" id="PS01229">
    <property type="entry name" value="COF_2"/>
    <property type="match status" value="1"/>
</dbReference>
<reference evidence="1" key="1">
    <citation type="submission" date="2020-08" db="EMBL/GenBank/DDBJ databases">
        <title>Genome public.</title>
        <authorList>
            <person name="Liu C."/>
            <person name="Sun Q."/>
        </authorList>
    </citation>
    <scope>NUCLEOTIDE SEQUENCE</scope>
    <source>
        <strain evidence="1">NSJ-55</strain>
    </source>
</reference>
<proteinExistence type="predicted"/>
<evidence type="ECO:0000313" key="1">
    <source>
        <dbReference type="EMBL" id="MBC5690336.1"/>
    </source>
</evidence>
<dbReference type="EMBL" id="JACOPF010000004">
    <property type="protein sequence ID" value="MBC5690336.1"/>
    <property type="molecule type" value="Genomic_DNA"/>
</dbReference>
<dbReference type="InterPro" id="IPR000150">
    <property type="entry name" value="Cof"/>
</dbReference>
<dbReference type="Gene3D" id="3.40.50.1000">
    <property type="entry name" value="HAD superfamily/HAD-like"/>
    <property type="match status" value="1"/>
</dbReference>
<dbReference type="GO" id="GO:0000287">
    <property type="term" value="F:magnesium ion binding"/>
    <property type="evidence" value="ECO:0007669"/>
    <property type="project" value="TreeGrafter"/>
</dbReference>
<dbReference type="RefSeq" id="WP_186876989.1">
    <property type="nucleotide sequence ID" value="NZ_JACOPF010000004.1"/>
</dbReference>
<protein>
    <submittedName>
        <fullName evidence="1">HAD family phosphatase</fullName>
    </submittedName>
</protein>
<dbReference type="InterPro" id="IPR036412">
    <property type="entry name" value="HAD-like_sf"/>
</dbReference>
<name>A0A923LLX3_9FIRM</name>
<dbReference type="GO" id="GO:0005829">
    <property type="term" value="C:cytosol"/>
    <property type="evidence" value="ECO:0007669"/>
    <property type="project" value="TreeGrafter"/>
</dbReference>
<organism evidence="1 2">
    <name type="scientific">Mediterraneibacter hominis</name>
    <dbReference type="NCBI Taxonomy" id="2763054"/>
    <lineage>
        <taxon>Bacteria</taxon>
        <taxon>Bacillati</taxon>
        <taxon>Bacillota</taxon>
        <taxon>Clostridia</taxon>
        <taxon>Lachnospirales</taxon>
        <taxon>Lachnospiraceae</taxon>
        <taxon>Mediterraneibacter</taxon>
    </lineage>
</organism>
<dbReference type="Proteomes" id="UP000652477">
    <property type="component" value="Unassembled WGS sequence"/>
</dbReference>
<dbReference type="GO" id="GO:0016791">
    <property type="term" value="F:phosphatase activity"/>
    <property type="evidence" value="ECO:0007669"/>
    <property type="project" value="TreeGrafter"/>
</dbReference>
<dbReference type="PANTHER" id="PTHR10000">
    <property type="entry name" value="PHOSPHOSERINE PHOSPHATASE"/>
    <property type="match status" value="1"/>
</dbReference>
<gene>
    <name evidence="1" type="ORF">H8S37_15575</name>
</gene>
<dbReference type="SFLD" id="SFLDS00003">
    <property type="entry name" value="Haloacid_Dehalogenase"/>
    <property type="match status" value="1"/>
</dbReference>
<dbReference type="NCBIfam" id="TIGR01484">
    <property type="entry name" value="HAD-SF-IIB"/>
    <property type="match status" value="1"/>
</dbReference>